<gene>
    <name evidence="4" type="ORF">OBA43_04580</name>
</gene>
<dbReference type="InterPro" id="IPR020579">
    <property type="entry name" value="Exonuc_VII_lsu_C"/>
</dbReference>
<dbReference type="Proteomes" id="UP001223501">
    <property type="component" value="Chromosome"/>
</dbReference>
<reference evidence="4 5" key="1">
    <citation type="submission" date="2022-09" db="EMBL/GenBank/DDBJ databases">
        <title>Whole genome sequencing analysis of tet(X)-positive Empedobacter falsenii YWS9-3.</title>
        <authorList>
            <person name="Chen C."/>
            <person name="Lv Y.-L."/>
        </authorList>
    </citation>
    <scope>NUCLEOTIDE SEQUENCE [LARGE SCALE GENOMIC DNA]</scope>
    <source>
        <strain evidence="4 5">YWS9-3_T</strain>
    </source>
</reference>
<dbReference type="EMBL" id="CP106831">
    <property type="protein sequence ID" value="WIH98210.1"/>
    <property type="molecule type" value="Genomic_DNA"/>
</dbReference>
<dbReference type="PANTHER" id="PTHR30008">
    <property type="entry name" value="EXODEOXYRIBONUCLEASE 7 LARGE SUBUNIT"/>
    <property type="match status" value="1"/>
</dbReference>
<feature type="transmembrane region" description="Helical" evidence="2">
    <location>
        <begin position="407"/>
        <end position="425"/>
    </location>
</feature>
<organism evidence="4 5">
    <name type="scientific">Empedobacter falsenii</name>
    <dbReference type="NCBI Taxonomy" id="343874"/>
    <lineage>
        <taxon>Bacteria</taxon>
        <taxon>Pseudomonadati</taxon>
        <taxon>Bacteroidota</taxon>
        <taxon>Flavobacteriia</taxon>
        <taxon>Flavobacteriales</taxon>
        <taxon>Weeksellaceae</taxon>
        <taxon>Empedobacter</taxon>
    </lineage>
</organism>
<proteinExistence type="predicted"/>
<evidence type="ECO:0000256" key="1">
    <source>
        <dbReference type="SAM" id="Coils"/>
    </source>
</evidence>
<evidence type="ECO:0000313" key="5">
    <source>
        <dbReference type="Proteomes" id="UP001223501"/>
    </source>
</evidence>
<feature type="coiled-coil region" evidence="1">
    <location>
        <begin position="370"/>
        <end position="408"/>
    </location>
</feature>
<dbReference type="RefSeq" id="WP_284584002.1">
    <property type="nucleotide sequence ID" value="NZ_CP106831.1"/>
</dbReference>
<dbReference type="InterPro" id="IPR003753">
    <property type="entry name" value="Exonuc_VII_L"/>
</dbReference>
<evidence type="ECO:0000313" key="4">
    <source>
        <dbReference type="EMBL" id="WIH98210.1"/>
    </source>
</evidence>
<evidence type="ECO:0000259" key="3">
    <source>
        <dbReference type="Pfam" id="PF02601"/>
    </source>
</evidence>
<protein>
    <recommendedName>
        <fullName evidence="3">Exonuclease VII large subunit C-terminal domain-containing protein</fullName>
    </recommendedName>
</protein>
<dbReference type="PANTHER" id="PTHR30008:SF0">
    <property type="entry name" value="EXODEOXYRIBONUCLEASE 7 LARGE SUBUNIT"/>
    <property type="match status" value="1"/>
</dbReference>
<keyword evidence="2" id="KW-0812">Transmembrane</keyword>
<keyword evidence="1" id="KW-0175">Coiled coil</keyword>
<evidence type="ECO:0000256" key="2">
    <source>
        <dbReference type="SAM" id="Phobius"/>
    </source>
</evidence>
<feature type="coiled-coil region" evidence="1">
    <location>
        <begin position="297"/>
        <end position="342"/>
    </location>
</feature>
<dbReference type="Pfam" id="PF02601">
    <property type="entry name" value="Exonuc_VII_L"/>
    <property type="match status" value="1"/>
</dbReference>
<keyword evidence="5" id="KW-1185">Reference proteome</keyword>
<sequence length="426" mass="48868">MNNTVEQDIQIYSPQSIIGIFNNALKMKETVSLVFLKGKYVFGQGKSYAGYFYDLLYSESSPISIGVKISNLLRSKIINNETYVLRGFIEKKIKNSSIELVFVIDEIIQQEERMISEDELKRFEILQKKLNQGTNDLESFIRSKKSSNQLIKIANIYGHNAIVQHDFYEGLGVARNEFIIDDYTCNITSSTSILDQLKELMNKDYDIIALVRGGGDRQSFDAFDDVKLADFFISIPFVTITAIGHSVDETLLDKLSDKRYNLPLDYGVGLYKIIEKLTEEKSNSRAALINEVKLDITKQFNERVKTLETQLIKKNQEFDKLQESSQKSVKDLSDEVQKMNKNHSLTIENLSKNHSLELDKTKKSLEIMFNKNFQLELANEKQKHQLEKQELIKEIEEIKNENSNNNLIVYIIIAIIVGLIIGALAF</sequence>
<name>A0ABY8V938_9FLAO</name>
<keyword evidence="2" id="KW-1133">Transmembrane helix</keyword>
<keyword evidence="2" id="KW-0472">Membrane</keyword>
<feature type="domain" description="Exonuclease VII large subunit C-terminal" evidence="3">
    <location>
        <begin position="190"/>
        <end position="389"/>
    </location>
</feature>
<accession>A0ABY8V938</accession>